<dbReference type="InterPro" id="IPR036867">
    <property type="entry name" value="R3H_dom_sf"/>
</dbReference>
<proteinExistence type="inferred from homology"/>
<dbReference type="GO" id="GO:0071555">
    <property type="term" value="P:cell wall organization"/>
    <property type="evidence" value="ECO:0007669"/>
    <property type="project" value="UniProtKB-KW"/>
</dbReference>
<comment type="similarity">
    <text evidence="6">Belongs to the KhpB RNA-binding protein family.</text>
</comment>
<comment type="subcellular location">
    <subcellularLocation>
        <location evidence="6">Cytoplasm</location>
    </subcellularLocation>
</comment>
<keyword evidence="2 6" id="KW-0694">RNA-binding</keyword>
<comment type="subunit">
    <text evidence="6">Forms a complex with KhpA.</text>
</comment>
<sequence>MQKEQIFSAATVDRAIEKALAELHMDRDAVSVEVIEMGRKGFLGIGASDAKIRVTYEVPDEVKPAEKPAAKVEEKPAPKAEVKTEAKPRPAQDDTPRLVKAAPQSAENKKPVQRPAARPARDEEKPRLVRRASGEKAEQPAAKPTENKKPRREQAEPTVFVKPEEKPEGEWSAEAKAAVQFIDGLLVKLGVEGRAYVTAQSEDDHLRIEIEGPDMGPVIGRRGDTLDAIQYLTSLVLNRGTEEHIRLTIDTENYRGKRAESLERLARKMAGKVARYHKPMTLEPMNPYERRIIHSALQDYRGVTTHSTGTEPNRRVVISPEGGRRYAGKRPQRPQQ</sequence>
<dbReference type="PANTHER" id="PTHR35800">
    <property type="entry name" value="PROTEIN JAG"/>
    <property type="match status" value="1"/>
</dbReference>
<dbReference type="EMBL" id="NFKK01000004">
    <property type="protein sequence ID" value="OUP53385.1"/>
    <property type="molecule type" value="Genomic_DNA"/>
</dbReference>
<evidence type="ECO:0000313" key="10">
    <source>
        <dbReference type="Proteomes" id="UP000195897"/>
    </source>
</evidence>
<dbReference type="InterPro" id="IPR015946">
    <property type="entry name" value="KH_dom-like_a/b"/>
</dbReference>
<dbReference type="InterPro" id="IPR001374">
    <property type="entry name" value="R3H_dom"/>
</dbReference>
<dbReference type="GO" id="GO:0005737">
    <property type="term" value="C:cytoplasm"/>
    <property type="evidence" value="ECO:0007669"/>
    <property type="project" value="UniProtKB-SubCell"/>
</dbReference>
<dbReference type="Gene3D" id="3.30.300.20">
    <property type="match status" value="1"/>
</dbReference>
<accession>A0A1Y4L9H8</accession>
<evidence type="ECO:0000259" key="8">
    <source>
        <dbReference type="PROSITE" id="PS51061"/>
    </source>
</evidence>
<keyword evidence="1 6" id="KW-0963">Cytoplasm</keyword>
<dbReference type="AlphaFoldDB" id="A0A1Y4L9H8"/>
<dbReference type="InterPro" id="IPR038008">
    <property type="entry name" value="Jag_KH"/>
</dbReference>
<evidence type="ECO:0000256" key="2">
    <source>
        <dbReference type="ARBA" id="ARBA00022884"/>
    </source>
</evidence>
<dbReference type="Proteomes" id="UP000195897">
    <property type="component" value="Unassembled WGS sequence"/>
</dbReference>
<comment type="caution">
    <text evidence="6">Lacks conserved residue(s) required for the propagation of feature annotation.</text>
</comment>
<dbReference type="InterPro" id="IPR034079">
    <property type="entry name" value="R3H_KhpB"/>
</dbReference>
<evidence type="ECO:0000256" key="3">
    <source>
        <dbReference type="ARBA" id="ARBA00022960"/>
    </source>
</evidence>
<name>A0A1Y4L9H8_9FIRM</name>
<keyword evidence="3 6" id="KW-0133">Cell shape</keyword>
<dbReference type="SMART" id="SM00393">
    <property type="entry name" value="R3H"/>
    <property type="match status" value="1"/>
</dbReference>
<dbReference type="PROSITE" id="PS51061">
    <property type="entry name" value="R3H"/>
    <property type="match status" value="1"/>
</dbReference>
<dbReference type="RefSeq" id="WP_087371511.1">
    <property type="nucleotide sequence ID" value="NZ_NFKK01000004.1"/>
</dbReference>
<dbReference type="SMART" id="SM01245">
    <property type="entry name" value="Jag_N"/>
    <property type="match status" value="1"/>
</dbReference>
<dbReference type="GO" id="GO:0009252">
    <property type="term" value="P:peptidoglycan biosynthetic process"/>
    <property type="evidence" value="ECO:0007669"/>
    <property type="project" value="UniProtKB-UniRule"/>
</dbReference>
<evidence type="ECO:0000256" key="4">
    <source>
        <dbReference type="ARBA" id="ARBA00023186"/>
    </source>
</evidence>
<dbReference type="CDD" id="cd02644">
    <property type="entry name" value="R3H_jag"/>
    <property type="match status" value="1"/>
</dbReference>
<comment type="caution">
    <text evidence="9">The sequence shown here is derived from an EMBL/GenBank/DDBJ whole genome shotgun (WGS) entry which is preliminary data.</text>
</comment>
<protein>
    <recommendedName>
        <fullName evidence="6">RNA-binding protein KhpB</fullName>
    </recommendedName>
    <alternativeName>
        <fullName evidence="6">RNA-binding protein EloR</fullName>
    </alternativeName>
</protein>
<dbReference type="HAMAP" id="MF_00867">
    <property type="entry name" value="KhpB"/>
    <property type="match status" value="1"/>
</dbReference>
<feature type="compositionally biased region" description="Basic and acidic residues" evidence="7">
    <location>
        <begin position="59"/>
        <end position="97"/>
    </location>
</feature>
<dbReference type="Gene3D" id="3.30.30.80">
    <property type="entry name" value="probable RNA-binding protein from clostridium symbiosum atcc 14940"/>
    <property type="match status" value="1"/>
</dbReference>
<dbReference type="CDD" id="cd02414">
    <property type="entry name" value="KH-II_Jag"/>
    <property type="match status" value="1"/>
</dbReference>
<keyword evidence="4 6" id="KW-0143">Chaperone</keyword>
<feature type="region of interest" description="Disordered" evidence="7">
    <location>
        <begin position="303"/>
        <end position="336"/>
    </location>
</feature>
<dbReference type="InterPro" id="IPR038247">
    <property type="entry name" value="Jag_N_dom_sf"/>
</dbReference>
<evidence type="ECO:0000256" key="1">
    <source>
        <dbReference type="ARBA" id="ARBA00022490"/>
    </source>
</evidence>
<feature type="compositionally biased region" description="Basic and acidic residues" evidence="7">
    <location>
        <begin position="145"/>
        <end position="155"/>
    </location>
</feature>
<evidence type="ECO:0000256" key="5">
    <source>
        <dbReference type="ARBA" id="ARBA00023316"/>
    </source>
</evidence>
<dbReference type="SUPFAM" id="SSF82708">
    <property type="entry name" value="R3H domain"/>
    <property type="match status" value="1"/>
</dbReference>
<comment type="function">
    <text evidence="6">A probable RNA chaperone. Forms a complex with KhpA which binds to cellular RNA and controls its expression. Plays a role in peptidoglycan (PG) homeostasis and cell length regulation.</text>
</comment>
<feature type="region of interest" description="Disordered" evidence="7">
    <location>
        <begin position="59"/>
        <end position="168"/>
    </location>
</feature>
<dbReference type="NCBIfam" id="NF041568">
    <property type="entry name" value="Jag_EloR"/>
    <property type="match status" value="1"/>
</dbReference>
<dbReference type="Pfam" id="PF14804">
    <property type="entry name" value="Jag_N"/>
    <property type="match status" value="1"/>
</dbReference>
<dbReference type="PANTHER" id="PTHR35800:SF1">
    <property type="entry name" value="RNA-BINDING PROTEIN KHPB"/>
    <property type="match status" value="1"/>
</dbReference>
<feature type="compositionally biased region" description="Basic residues" evidence="7">
    <location>
        <begin position="326"/>
        <end position="336"/>
    </location>
</feature>
<evidence type="ECO:0000313" key="9">
    <source>
        <dbReference type="EMBL" id="OUP53385.1"/>
    </source>
</evidence>
<dbReference type="InterPro" id="IPR032782">
    <property type="entry name" value="KhpB_N"/>
</dbReference>
<keyword evidence="5 6" id="KW-0961">Cell wall biogenesis/degradation</keyword>
<gene>
    <name evidence="6" type="primary">khpB</name>
    <name evidence="6" type="synonym">eloR</name>
    <name evidence="9" type="ORF">B5F17_05100</name>
</gene>
<dbReference type="GO" id="GO:0003723">
    <property type="term" value="F:RNA binding"/>
    <property type="evidence" value="ECO:0007669"/>
    <property type="project" value="UniProtKB-UniRule"/>
</dbReference>
<feature type="compositionally biased region" description="Basic and acidic residues" evidence="7">
    <location>
        <begin position="119"/>
        <end position="138"/>
    </location>
</feature>
<evidence type="ECO:0000256" key="7">
    <source>
        <dbReference type="SAM" id="MobiDB-lite"/>
    </source>
</evidence>
<feature type="domain" description="R3H" evidence="8">
    <location>
        <begin position="256"/>
        <end position="322"/>
    </location>
</feature>
<comment type="domain">
    <text evidence="6">Has an N-terminal Jag-N domain and 2 RNA-binding domains (KH and R3H).</text>
</comment>
<evidence type="ECO:0000256" key="6">
    <source>
        <dbReference type="HAMAP-Rule" id="MF_00867"/>
    </source>
</evidence>
<dbReference type="GO" id="GO:0008360">
    <property type="term" value="P:regulation of cell shape"/>
    <property type="evidence" value="ECO:0007669"/>
    <property type="project" value="UniProtKB-KW"/>
</dbReference>
<dbReference type="Pfam" id="PF01424">
    <property type="entry name" value="R3H"/>
    <property type="match status" value="1"/>
</dbReference>
<dbReference type="Gene3D" id="3.30.1370.50">
    <property type="entry name" value="R3H-like domain"/>
    <property type="match status" value="1"/>
</dbReference>
<reference evidence="10" key="1">
    <citation type="submission" date="2017-04" db="EMBL/GenBank/DDBJ databases">
        <title>Function of individual gut microbiota members based on whole genome sequencing of pure cultures obtained from chicken caecum.</title>
        <authorList>
            <person name="Medvecky M."/>
            <person name="Cejkova D."/>
            <person name="Polansky O."/>
            <person name="Karasova D."/>
            <person name="Kubasova T."/>
            <person name="Cizek A."/>
            <person name="Rychlik I."/>
        </authorList>
    </citation>
    <scope>NUCLEOTIDE SEQUENCE [LARGE SCALE GENOMIC DNA]</scope>
    <source>
        <strain evidence="10">An180</strain>
    </source>
</reference>
<organism evidence="9 10">
    <name type="scientific">Butyricicoccus pullicaecorum</name>
    <dbReference type="NCBI Taxonomy" id="501571"/>
    <lineage>
        <taxon>Bacteria</taxon>
        <taxon>Bacillati</taxon>
        <taxon>Bacillota</taxon>
        <taxon>Clostridia</taxon>
        <taxon>Eubacteriales</taxon>
        <taxon>Butyricicoccaceae</taxon>
        <taxon>Butyricicoccus</taxon>
    </lineage>
</organism>
<dbReference type="InterPro" id="IPR039247">
    <property type="entry name" value="KhpB"/>
</dbReference>
<dbReference type="Pfam" id="PF13083">
    <property type="entry name" value="KH_KhpA-B"/>
    <property type="match status" value="1"/>
</dbReference>